<protein>
    <submittedName>
        <fullName evidence="2">Uncharacterized protein</fullName>
    </submittedName>
</protein>
<dbReference type="EMBL" id="ADGK01000004">
    <property type="protein sequence ID" value="EFE24893.1"/>
    <property type="molecule type" value="Genomic_DNA"/>
</dbReference>
<feature type="region of interest" description="Disordered" evidence="1">
    <location>
        <begin position="19"/>
        <end position="42"/>
    </location>
</feature>
<accession>D4F018</accession>
<comment type="caution">
    <text evidence="2">The sequence shown here is derived from an EMBL/GenBank/DDBJ whole genome shotgun (WGS) entry which is preliminary data.</text>
</comment>
<dbReference type="HOGENOM" id="CLU_3250704_0_0_6"/>
<reference evidence="2 3" key="1">
    <citation type="submission" date="2010-02" db="EMBL/GenBank/DDBJ databases">
        <authorList>
            <person name="Weinstock G."/>
            <person name="Sodergren E."/>
            <person name="Clifton S."/>
            <person name="Fulton L."/>
            <person name="Fulton B."/>
            <person name="Courtney L."/>
            <person name="Fronick C."/>
            <person name="Harrison M."/>
            <person name="Strong C."/>
            <person name="Farmer C."/>
            <person name="Delahaunty K."/>
            <person name="Markovic C."/>
            <person name="Hall O."/>
            <person name="Minx P."/>
            <person name="Tomlinson C."/>
            <person name="Mitreva M."/>
            <person name="Nelson J."/>
            <person name="Hou S."/>
            <person name="Wollam A."/>
            <person name="Pepin K.H."/>
            <person name="Johnson M."/>
            <person name="Bhonagiri V."/>
            <person name="Zhang X."/>
            <person name="Suruliraj S."/>
            <person name="Warren W."/>
            <person name="Chinwalla A."/>
            <person name="Mardis E.R."/>
            <person name="Wilson R.K."/>
        </authorList>
    </citation>
    <scope>NUCLEOTIDE SEQUENCE [LARGE SCALE GENOMIC DNA]</scope>
    <source>
        <strain evidence="2 3">ATCC 23685</strain>
    </source>
</reference>
<dbReference type="AlphaFoldDB" id="D4F018"/>
<evidence type="ECO:0000256" key="1">
    <source>
        <dbReference type="SAM" id="MobiDB-lite"/>
    </source>
</evidence>
<gene>
    <name evidence="2" type="ORF">EDWATA_00040</name>
</gene>
<proteinExistence type="predicted"/>
<dbReference type="Proteomes" id="UP000003692">
    <property type="component" value="Unassembled WGS sequence"/>
</dbReference>
<organism evidence="2 3">
    <name type="scientific">Edwardsiella tarda ATCC 23685</name>
    <dbReference type="NCBI Taxonomy" id="500638"/>
    <lineage>
        <taxon>Bacteria</taxon>
        <taxon>Pseudomonadati</taxon>
        <taxon>Pseudomonadota</taxon>
        <taxon>Gammaproteobacteria</taxon>
        <taxon>Enterobacterales</taxon>
        <taxon>Hafniaceae</taxon>
        <taxon>Edwardsiella</taxon>
    </lineage>
</organism>
<name>D4F018_EDWTA</name>
<sequence>MQDAAIGRGLADRMFVTGKRLEDELPREGAQGREQGRTSAKG</sequence>
<evidence type="ECO:0000313" key="3">
    <source>
        <dbReference type="Proteomes" id="UP000003692"/>
    </source>
</evidence>
<evidence type="ECO:0000313" key="2">
    <source>
        <dbReference type="EMBL" id="EFE24893.1"/>
    </source>
</evidence>
<feature type="compositionally biased region" description="Basic and acidic residues" evidence="1">
    <location>
        <begin position="19"/>
        <end position="36"/>
    </location>
</feature>